<dbReference type="PANTHER" id="PTHR11895">
    <property type="entry name" value="TRANSAMIDASE"/>
    <property type="match status" value="1"/>
</dbReference>
<name>A0AAU1TWZ2_9ACTN</name>
<dbReference type="Pfam" id="PF01425">
    <property type="entry name" value="Amidase"/>
    <property type="match status" value="1"/>
</dbReference>
<dbReference type="Gene3D" id="3.90.1300.10">
    <property type="entry name" value="Amidase signature (AS) domain"/>
    <property type="match status" value="1"/>
</dbReference>
<dbReference type="GO" id="GO:0003824">
    <property type="term" value="F:catalytic activity"/>
    <property type="evidence" value="ECO:0007669"/>
    <property type="project" value="InterPro"/>
</dbReference>
<dbReference type="PANTHER" id="PTHR11895:SF7">
    <property type="entry name" value="GLUTAMYL-TRNA(GLN) AMIDOTRANSFERASE SUBUNIT A, MITOCHONDRIAL"/>
    <property type="match status" value="1"/>
</dbReference>
<evidence type="ECO:0000313" key="3">
    <source>
        <dbReference type="EMBL" id="WTS10091.1"/>
    </source>
</evidence>
<dbReference type="InterPro" id="IPR023631">
    <property type="entry name" value="Amidase_dom"/>
</dbReference>
<accession>A0AAU1TWZ2</accession>
<dbReference type="InterPro" id="IPR000120">
    <property type="entry name" value="Amidase"/>
</dbReference>
<evidence type="ECO:0000259" key="2">
    <source>
        <dbReference type="Pfam" id="PF01425"/>
    </source>
</evidence>
<proteinExistence type="inferred from homology"/>
<dbReference type="EMBL" id="CP108195">
    <property type="protein sequence ID" value="WTS10091.1"/>
    <property type="molecule type" value="Genomic_DNA"/>
</dbReference>
<dbReference type="AlphaFoldDB" id="A0AAU1TWZ2"/>
<evidence type="ECO:0000256" key="1">
    <source>
        <dbReference type="ARBA" id="ARBA00009199"/>
    </source>
</evidence>
<protein>
    <submittedName>
        <fullName evidence="3">Amidase</fullName>
    </submittedName>
</protein>
<comment type="similarity">
    <text evidence="1">Belongs to the amidase family.</text>
</comment>
<sequence length="517" mass="54533">MDSLSPWGRNPYFPSYPAGVRFLPDLKAGASSEEPGERRGTRRNLHLTATETAAGVRSGDLSPIEVTDAVLDRIEAVDPQLHAFCTLVPDRARAQARCVADDLAAGRDPGPLAGVPLGVKVLISTKGIRTTSGSPAYRDFVPDEDDIVVERAVAAGAVVLGKTNASEFGFGPVGQNPLFPTTRNPWNTDLTPGGSSAGSAAAVAAGLGPVALGSDGGGSIRIPAALCGLFGFKASMGRVPVYPGCRDDRHPGVSGWESIEHIGPLSRTVADAALVLSVLAGPDPRDRHSIPCGDVNWTARQPVPVLRVAYSPDLGRIAVDPEVRHITDAAVSVLERDLGAKIEQPDFRLPHYEETFGAIIAADTDLTGLRGLAEQYGDTMSPRLLAFLRTPWTAEQLTDANIMRKRVVNRLAQLMADYDVIVTPTVSSAAFPVGFHGPEVIDGRMVDADHWTSFTPLANLAGLPAASVPAGLTADGRRVGLHLIGRHLADAQLLDTCAAYEEAAPWSHIRPPLGGGR</sequence>
<dbReference type="SUPFAM" id="SSF75304">
    <property type="entry name" value="Amidase signature (AS) enzymes"/>
    <property type="match status" value="1"/>
</dbReference>
<reference evidence="3" key="1">
    <citation type="submission" date="2022-10" db="EMBL/GenBank/DDBJ databases">
        <title>The complete genomes of actinobacterial strains from the NBC collection.</title>
        <authorList>
            <person name="Joergensen T.S."/>
            <person name="Alvarez Arevalo M."/>
            <person name="Sterndorff E.B."/>
            <person name="Faurdal D."/>
            <person name="Vuksanovic O."/>
            <person name="Mourched A.-S."/>
            <person name="Charusanti P."/>
            <person name="Shaw S."/>
            <person name="Blin K."/>
            <person name="Weber T."/>
        </authorList>
    </citation>
    <scope>NUCLEOTIDE SEQUENCE</scope>
    <source>
        <strain evidence="3">NBC_00119</strain>
    </source>
</reference>
<organism evidence="3">
    <name type="scientific">Streptomyces sp. NBC_00119</name>
    <dbReference type="NCBI Taxonomy" id="2975659"/>
    <lineage>
        <taxon>Bacteria</taxon>
        <taxon>Bacillati</taxon>
        <taxon>Actinomycetota</taxon>
        <taxon>Actinomycetes</taxon>
        <taxon>Kitasatosporales</taxon>
        <taxon>Streptomycetaceae</taxon>
        <taxon>Streptomyces</taxon>
    </lineage>
</organism>
<gene>
    <name evidence="3" type="ORF">OHU69_02680</name>
</gene>
<feature type="domain" description="Amidase" evidence="2">
    <location>
        <begin position="65"/>
        <end position="494"/>
    </location>
</feature>
<dbReference type="InterPro" id="IPR036928">
    <property type="entry name" value="AS_sf"/>
</dbReference>